<dbReference type="Proteomes" id="UP000247409">
    <property type="component" value="Unassembled WGS sequence"/>
</dbReference>
<dbReference type="EMBL" id="NBIV01000023">
    <property type="protein sequence ID" value="PXF47557.1"/>
    <property type="molecule type" value="Genomic_DNA"/>
</dbReference>
<reference evidence="2 3" key="1">
    <citation type="journal article" date="2018" name="Mol. Biol. Evol.">
        <title>Analysis of the draft genome of the red seaweed Gracilariopsis chorda provides insights into genome size evolution in Rhodophyta.</title>
        <authorList>
            <person name="Lee J."/>
            <person name="Yang E.C."/>
            <person name="Graf L."/>
            <person name="Yang J.H."/>
            <person name="Qiu H."/>
            <person name="Zel Zion U."/>
            <person name="Chan C.X."/>
            <person name="Stephens T.G."/>
            <person name="Weber A.P.M."/>
            <person name="Boo G.H."/>
            <person name="Boo S.M."/>
            <person name="Kim K.M."/>
            <person name="Shin Y."/>
            <person name="Jung M."/>
            <person name="Lee S.J."/>
            <person name="Yim H.S."/>
            <person name="Lee J.H."/>
            <person name="Bhattacharya D."/>
            <person name="Yoon H.S."/>
        </authorList>
    </citation>
    <scope>NUCLEOTIDE SEQUENCE [LARGE SCALE GENOMIC DNA]</scope>
    <source>
        <strain evidence="2 3">SKKU-2015</strain>
        <tissue evidence="2">Whole body</tissue>
    </source>
</reference>
<protein>
    <submittedName>
        <fullName evidence="2">Uncharacterized protein</fullName>
    </submittedName>
</protein>
<evidence type="ECO:0000313" key="2">
    <source>
        <dbReference type="EMBL" id="PXF47557.1"/>
    </source>
</evidence>
<keyword evidence="1" id="KW-0175">Coiled coil</keyword>
<name>A0A2V3J0U7_9FLOR</name>
<gene>
    <name evidence="2" type="ORF">BWQ96_02701</name>
</gene>
<evidence type="ECO:0000313" key="3">
    <source>
        <dbReference type="Proteomes" id="UP000247409"/>
    </source>
</evidence>
<comment type="caution">
    <text evidence="2">The sequence shown here is derived from an EMBL/GenBank/DDBJ whole genome shotgun (WGS) entry which is preliminary data.</text>
</comment>
<sequence length="239" mass="26645">MLIRSSNMYAFSVPGGPIGPIRRTTRIVAEDKSLGDSHARRSKQNESSIEHRAGVIGGLPLWFAAGVADRLRRISHSARRHALAQKLEQEMREDNTSRSVPDLMAGMAKLVEVEIEELQLLLEKSQNEVRKSRLEVEALNAELKATRDLITGWETRGGSDMAKTARRLFGELGRTQIRAVRAEKQIESLNQEVCRLQQHRDEVNADMIKLCAVCCLILVVIGKLVVDGHAGTAQVLLHR</sequence>
<organism evidence="2 3">
    <name type="scientific">Gracilariopsis chorda</name>
    <dbReference type="NCBI Taxonomy" id="448386"/>
    <lineage>
        <taxon>Eukaryota</taxon>
        <taxon>Rhodophyta</taxon>
        <taxon>Florideophyceae</taxon>
        <taxon>Rhodymeniophycidae</taxon>
        <taxon>Gracilariales</taxon>
        <taxon>Gracilariaceae</taxon>
        <taxon>Gracilariopsis</taxon>
    </lineage>
</organism>
<proteinExistence type="predicted"/>
<dbReference type="OrthoDB" id="10550657at2759"/>
<evidence type="ECO:0000256" key="1">
    <source>
        <dbReference type="SAM" id="Coils"/>
    </source>
</evidence>
<feature type="coiled-coil region" evidence="1">
    <location>
        <begin position="108"/>
        <end position="192"/>
    </location>
</feature>
<keyword evidence="3" id="KW-1185">Reference proteome</keyword>
<accession>A0A2V3J0U7</accession>
<dbReference type="AlphaFoldDB" id="A0A2V3J0U7"/>